<dbReference type="GO" id="GO:0004519">
    <property type="term" value="F:endonuclease activity"/>
    <property type="evidence" value="ECO:0007669"/>
    <property type="project" value="UniProtKB-KW"/>
</dbReference>
<accession>A0A8D6UEI8</accession>
<dbReference type="InterPro" id="IPR003615">
    <property type="entry name" value="HNH_nuc"/>
</dbReference>
<dbReference type="Gene3D" id="3.90.75.20">
    <property type="match status" value="1"/>
</dbReference>
<sequence>MEEVWKDIKGYEGRYKISNLGNIYTYMRDKNMTPKHCRKGYLRINLRDNQGFRKSHAVHRLVAQAFIPNPESKPQVNHIDENKTNNRVDNLEWVTNRENAIHGTKIKRTIINTSKPIYHVVNGVKTEYLNAVIASNITGVPKPTIRQQCNRSYIVDDSNFFIYVNNRIKKHTIKYLYNEHYYNKNTLMLKLRLTRSGFDYRLRLGQIKKEVIPYETT</sequence>
<name>A0A8D6UEI8_9CAUD</name>
<dbReference type="SMART" id="SM00507">
    <property type="entry name" value="HNHc"/>
    <property type="match status" value="1"/>
</dbReference>
<evidence type="ECO:0000313" key="2">
    <source>
        <dbReference type="EMBL" id="CAD7767746.1"/>
    </source>
</evidence>
<dbReference type="Proteomes" id="UP000683107">
    <property type="component" value="Chromosome"/>
</dbReference>
<dbReference type="SUPFAM" id="SSF54060">
    <property type="entry name" value="His-Me finger endonucleases"/>
    <property type="match status" value="1"/>
</dbReference>
<dbReference type="EMBL" id="LR991625">
    <property type="protein sequence ID" value="CAD7767746.1"/>
    <property type="molecule type" value="Genomic_DNA"/>
</dbReference>
<organism evidence="2 3">
    <name type="scientific">Enterococcus phage dArtagnan</name>
    <dbReference type="NCBI Taxonomy" id="2795667"/>
    <lineage>
        <taxon>Viruses</taxon>
        <taxon>Duplodnaviria</taxon>
        <taxon>Heunggongvirae</taxon>
        <taxon>Uroviricota</taxon>
        <taxon>Caudoviricetes</taxon>
        <taxon>Aramisvirus</taxon>
        <taxon>Aramisvirus dArtagnan</taxon>
    </lineage>
</organism>
<evidence type="ECO:0000313" key="3">
    <source>
        <dbReference type="Proteomes" id="UP000683107"/>
    </source>
</evidence>
<feature type="domain" description="HNH nuclease" evidence="1">
    <location>
        <begin position="52"/>
        <end position="100"/>
    </location>
</feature>
<proteinExistence type="predicted"/>
<dbReference type="Pfam" id="PF07463">
    <property type="entry name" value="NUMOD4"/>
    <property type="match status" value="1"/>
</dbReference>
<keyword evidence="2" id="KW-0378">Hydrolase</keyword>
<keyword evidence="2" id="KW-0255">Endonuclease</keyword>
<keyword evidence="3" id="KW-1185">Reference proteome</keyword>
<protein>
    <submittedName>
        <fullName evidence="2">HNH endonuclease</fullName>
    </submittedName>
</protein>
<dbReference type="InterPro" id="IPR010902">
    <property type="entry name" value="NUMOD4"/>
</dbReference>
<evidence type="ECO:0000259" key="1">
    <source>
        <dbReference type="SMART" id="SM00507"/>
    </source>
</evidence>
<dbReference type="Pfam" id="PF13392">
    <property type="entry name" value="HNH_3"/>
    <property type="match status" value="1"/>
</dbReference>
<reference evidence="2" key="1">
    <citation type="submission" date="2023-02" db="EMBL/GenBank/DDBJ databases">
        <authorList>
            <person name="Petit M.-A."/>
            <person name="Lossouarn J."/>
        </authorList>
    </citation>
    <scope>NUCLEOTIDE SEQUENCE</scope>
</reference>
<keyword evidence="2" id="KW-0540">Nuclease</keyword>
<dbReference type="InterPro" id="IPR044925">
    <property type="entry name" value="His-Me_finger_sf"/>
</dbReference>
<dbReference type="GO" id="GO:0016788">
    <property type="term" value="F:hydrolase activity, acting on ester bonds"/>
    <property type="evidence" value="ECO:0007669"/>
    <property type="project" value="InterPro"/>
</dbReference>
<gene>
    <name evidence="2" type="ORF">DAR_2</name>
</gene>